<dbReference type="PROSITE" id="PS00843">
    <property type="entry name" value="DALA_DALA_LIGASE_1"/>
    <property type="match status" value="1"/>
</dbReference>
<feature type="active site" evidence="14">
    <location>
        <position position="163"/>
    </location>
</feature>
<evidence type="ECO:0000256" key="1">
    <source>
        <dbReference type="ARBA" id="ARBA00001936"/>
    </source>
</evidence>
<dbReference type="PROSITE" id="PS00844">
    <property type="entry name" value="DALA_DALA_LIGASE_2"/>
    <property type="match status" value="1"/>
</dbReference>
<dbReference type="GO" id="GO:0005524">
    <property type="term" value="F:ATP binding"/>
    <property type="evidence" value="ECO:0007669"/>
    <property type="project" value="UniProtKB-UniRule"/>
</dbReference>
<keyword evidence="19" id="KW-1185">Reference proteome</keyword>
<keyword evidence="15" id="KW-0479">Metal-binding</keyword>
<dbReference type="PIRSF" id="PIRSF039102">
    <property type="entry name" value="Ddl/VanB"/>
    <property type="match status" value="1"/>
</dbReference>
<dbReference type="PROSITE" id="PS50975">
    <property type="entry name" value="ATP_GRASP"/>
    <property type="match status" value="1"/>
</dbReference>
<comment type="function">
    <text evidence="13">Cell wall formation.</text>
</comment>
<dbReference type="GO" id="GO:0071555">
    <property type="term" value="P:cell wall organization"/>
    <property type="evidence" value="ECO:0007669"/>
    <property type="project" value="UniProtKB-KW"/>
</dbReference>
<evidence type="ECO:0000256" key="16">
    <source>
        <dbReference type="PROSITE-ProRule" id="PRU00409"/>
    </source>
</evidence>
<name>A0A224AKS2_9FLAO</name>
<dbReference type="SUPFAM" id="SSF52440">
    <property type="entry name" value="PreATP-grasp domain"/>
    <property type="match status" value="1"/>
</dbReference>
<feature type="domain" description="ATP-grasp" evidence="17">
    <location>
        <begin position="119"/>
        <end position="318"/>
    </location>
</feature>
<dbReference type="GO" id="GO:0009252">
    <property type="term" value="P:peptidoglycan biosynthetic process"/>
    <property type="evidence" value="ECO:0007669"/>
    <property type="project" value="UniProtKB-UniRule"/>
</dbReference>
<dbReference type="GO" id="GO:0046872">
    <property type="term" value="F:metal ion binding"/>
    <property type="evidence" value="ECO:0007669"/>
    <property type="project" value="UniProtKB-KW"/>
</dbReference>
<keyword evidence="9 13" id="KW-0133">Cell shape</keyword>
<keyword evidence="11 13" id="KW-0961">Cell wall biogenesis/degradation</keyword>
<comment type="pathway">
    <text evidence="13">Cell wall biogenesis; peptidoglycan biosynthesis.</text>
</comment>
<keyword evidence="15" id="KW-0460">Magnesium</keyword>
<dbReference type="HAMAP" id="MF_00047">
    <property type="entry name" value="Dala_Dala_lig"/>
    <property type="match status" value="1"/>
</dbReference>
<dbReference type="PANTHER" id="PTHR23132:SF23">
    <property type="entry name" value="D-ALANINE--D-ALANINE LIGASE B"/>
    <property type="match status" value="1"/>
</dbReference>
<reference evidence="18 19" key="1">
    <citation type="submission" date="2014-06" db="EMBL/GenBank/DDBJ databases">
        <title>Genome sequence of the intracellular symbiont Blattabacterium cuenoti, strain STAT from the wood feeding cockroach Salganea taiwanensis taiwanensis.</title>
        <authorList>
            <person name="Kinjo Y."/>
            <person name="Ohkuma M."/>
            <person name="Tokuda G."/>
        </authorList>
    </citation>
    <scope>NUCLEOTIDE SEQUENCE [LARGE SCALE GENOMIC DNA]</scope>
    <source>
        <strain evidence="18 19">STAT</strain>
    </source>
</reference>
<evidence type="ECO:0000256" key="8">
    <source>
        <dbReference type="ARBA" id="ARBA00022840"/>
    </source>
</evidence>
<evidence type="ECO:0000256" key="4">
    <source>
        <dbReference type="ARBA" id="ARBA00012216"/>
    </source>
</evidence>
<dbReference type="NCBIfam" id="NF002527">
    <property type="entry name" value="PRK01966.1-3"/>
    <property type="match status" value="1"/>
</dbReference>
<protein>
    <recommendedName>
        <fullName evidence="4 13">D-alanine--D-alanine ligase</fullName>
        <ecNumber evidence="4 13">6.3.2.4</ecNumber>
    </recommendedName>
    <alternativeName>
        <fullName evidence="13">D-Ala-D-Ala ligase</fullName>
    </alternativeName>
    <alternativeName>
        <fullName evidence="13">D-alanylalanine synthetase</fullName>
    </alternativeName>
</protein>
<dbReference type="UniPathway" id="UPA00219"/>
<comment type="subcellular location">
    <subcellularLocation>
        <location evidence="2 13">Cytoplasm</location>
    </subcellularLocation>
</comment>
<dbReference type="InterPro" id="IPR016185">
    <property type="entry name" value="PreATP-grasp_dom_sf"/>
</dbReference>
<feature type="binding site" evidence="15">
    <location>
        <position position="285"/>
    </location>
    <ligand>
        <name>Mg(2+)</name>
        <dbReference type="ChEBI" id="CHEBI:18420"/>
        <label>2</label>
    </ligand>
</feature>
<evidence type="ECO:0000256" key="12">
    <source>
        <dbReference type="ARBA" id="ARBA00047614"/>
    </source>
</evidence>
<dbReference type="Pfam" id="PF01820">
    <property type="entry name" value="Dala_Dala_lig_N"/>
    <property type="match status" value="1"/>
</dbReference>
<sequence>MKKIAIIMGGYSKEYVISLKSGKVVYENLCRKEFDPYRVYLFKDKWIMKDDKNKEYFINKQDFTVSGNKQLKFDCIFNAIHGTPGEDGLLQAYFELLRIPCTGCNFHHANITFNKKYCLSLLNHLGINTAKSFFLNKNQIFCTKKILKKTGLPCFVKPNRSGSSLGISKVYEEQKLLNAVQKAFLEDEEILVESFLKGKEVSVGVFSFKNEIIVLPITEIISQNDFFDFESKYSGKSQELTPAKLSPHIENKIRKTAKKVYNFLNLSGITRAEYIIVNEEPFFLEINTIPGLSKESIFPKQLEIAGISLSDVFKNSIYTSIEKMNEKIKIL</sequence>
<dbReference type="Gene3D" id="3.40.50.20">
    <property type="match status" value="1"/>
</dbReference>
<feature type="binding site" evidence="15">
    <location>
        <position position="285"/>
    </location>
    <ligand>
        <name>Mg(2+)</name>
        <dbReference type="ChEBI" id="CHEBI:18420"/>
        <label>1</label>
    </ligand>
</feature>
<keyword evidence="10 13" id="KW-0573">Peptidoglycan synthesis</keyword>
<dbReference type="RefSeq" id="WP_119305671.1">
    <property type="nucleotide sequence ID" value="NZ_AP014608.1"/>
</dbReference>
<dbReference type="GO" id="GO:0008716">
    <property type="term" value="F:D-alanine-D-alanine ligase activity"/>
    <property type="evidence" value="ECO:0007669"/>
    <property type="project" value="UniProtKB-UniRule"/>
</dbReference>
<accession>A0A224AKS2</accession>
<evidence type="ECO:0000256" key="14">
    <source>
        <dbReference type="PIRSR" id="PIRSR039102-1"/>
    </source>
</evidence>
<feature type="active site" evidence="14">
    <location>
        <position position="296"/>
    </location>
</feature>
<comment type="cofactor">
    <cofactor evidence="1">
        <name>Mn(2+)</name>
        <dbReference type="ChEBI" id="CHEBI:29035"/>
    </cofactor>
</comment>
<keyword evidence="8 16" id="KW-0067">ATP-binding</keyword>
<dbReference type="Gene3D" id="3.30.470.20">
    <property type="entry name" value="ATP-grasp fold, B domain"/>
    <property type="match status" value="1"/>
</dbReference>
<evidence type="ECO:0000256" key="3">
    <source>
        <dbReference type="ARBA" id="ARBA00010871"/>
    </source>
</evidence>
<dbReference type="NCBIfam" id="NF002378">
    <property type="entry name" value="PRK01372.1"/>
    <property type="match status" value="1"/>
</dbReference>
<dbReference type="InterPro" id="IPR011761">
    <property type="entry name" value="ATP-grasp"/>
</dbReference>
<evidence type="ECO:0000256" key="7">
    <source>
        <dbReference type="ARBA" id="ARBA00022741"/>
    </source>
</evidence>
<evidence type="ECO:0000256" key="5">
    <source>
        <dbReference type="ARBA" id="ARBA00022490"/>
    </source>
</evidence>
<dbReference type="Pfam" id="PF07478">
    <property type="entry name" value="Dala_Dala_lig_C"/>
    <property type="match status" value="1"/>
</dbReference>
<dbReference type="PANTHER" id="PTHR23132">
    <property type="entry name" value="D-ALANINE--D-ALANINE LIGASE"/>
    <property type="match status" value="1"/>
</dbReference>
<gene>
    <name evidence="18" type="primary">ddlA</name>
    <name evidence="13" type="synonym">ddl</name>
    <name evidence="18" type="ORF">STAT_512</name>
</gene>
<feature type="active site" evidence="14">
    <location>
        <position position="14"/>
    </location>
</feature>
<evidence type="ECO:0000313" key="19">
    <source>
        <dbReference type="Proteomes" id="UP000263619"/>
    </source>
</evidence>
<keyword evidence="5 13" id="KW-0963">Cytoplasm</keyword>
<dbReference type="InterPro" id="IPR013815">
    <property type="entry name" value="ATP_grasp_subdomain_1"/>
</dbReference>
<evidence type="ECO:0000256" key="15">
    <source>
        <dbReference type="PIRSR" id="PIRSR039102-3"/>
    </source>
</evidence>
<evidence type="ECO:0000256" key="10">
    <source>
        <dbReference type="ARBA" id="ARBA00022984"/>
    </source>
</evidence>
<comment type="similarity">
    <text evidence="3 13">Belongs to the D-alanine--D-alanine ligase family.</text>
</comment>
<dbReference type="InterPro" id="IPR011095">
    <property type="entry name" value="Dala_Dala_lig_C"/>
</dbReference>
<comment type="catalytic activity">
    <reaction evidence="12 13">
        <text>2 D-alanine + ATP = D-alanyl-D-alanine + ADP + phosphate + H(+)</text>
        <dbReference type="Rhea" id="RHEA:11224"/>
        <dbReference type="ChEBI" id="CHEBI:15378"/>
        <dbReference type="ChEBI" id="CHEBI:30616"/>
        <dbReference type="ChEBI" id="CHEBI:43474"/>
        <dbReference type="ChEBI" id="CHEBI:57416"/>
        <dbReference type="ChEBI" id="CHEBI:57822"/>
        <dbReference type="ChEBI" id="CHEBI:456216"/>
        <dbReference type="EC" id="6.3.2.4"/>
    </reaction>
</comment>
<dbReference type="InterPro" id="IPR000291">
    <property type="entry name" value="D-Ala_lig_Van_CS"/>
</dbReference>
<dbReference type="AlphaFoldDB" id="A0A224AKS2"/>
<evidence type="ECO:0000256" key="6">
    <source>
        <dbReference type="ARBA" id="ARBA00022598"/>
    </source>
</evidence>
<evidence type="ECO:0000259" key="17">
    <source>
        <dbReference type="PROSITE" id="PS50975"/>
    </source>
</evidence>
<evidence type="ECO:0000256" key="13">
    <source>
        <dbReference type="HAMAP-Rule" id="MF_00047"/>
    </source>
</evidence>
<organism evidence="18 19">
    <name type="scientific">Blattabacterium cuenoti STAT</name>
    <dbReference type="NCBI Taxonomy" id="1457030"/>
    <lineage>
        <taxon>Bacteria</taxon>
        <taxon>Pseudomonadati</taxon>
        <taxon>Bacteroidota</taxon>
        <taxon>Flavobacteriia</taxon>
        <taxon>Flavobacteriales</taxon>
        <taxon>Blattabacteriaceae</taxon>
        <taxon>Blattabacterium</taxon>
    </lineage>
</organism>
<dbReference type="SUPFAM" id="SSF56059">
    <property type="entry name" value="Glutathione synthetase ATP-binding domain-like"/>
    <property type="match status" value="1"/>
</dbReference>
<evidence type="ECO:0000256" key="2">
    <source>
        <dbReference type="ARBA" id="ARBA00004496"/>
    </source>
</evidence>
<dbReference type="OrthoDB" id="9813261at2"/>
<dbReference type="EMBL" id="AP014608">
    <property type="protein sequence ID" value="BBA17419.1"/>
    <property type="molecule type" value="Genomic_DNA"/>
</dbReference>
<dbReference type="GO" id="GO:0005737">
    <property type="term" value="C:cytoplasm"/>
    <property type="evidence" value="ECO:0007669"/>
    <property type="project" value="UniProtKB-SubCell"/>
</dbReference>
<dbReference type="Gene3D" id="3.30.1490.20">
    <property type="entry name" value="ATP-grasp fold, A domain"/>
    <property type="match status" value="1"/>
</dbReference>
<evidence type="ECO:0000313" key="18">
    <source>
        <dbReference type="EMBL" id="BBA17419.1"/>
    </source>
</evidence>
<evidence type="ECO:0000256" key="11">
    <source>
        <dbReference type="ARBA" id="ARBA00023316"/>
    </source>
</evidence>
<comment type="cofactor">
    <cofactor evidence="15">
        <name>Mg(2+)</name>
        <dbReference type="ChEBI" id="CHEBI:18420"/>
    </cofactor>
    <cofactor evidence="15">
        <name>Mn(2+)</name>
        <dbReference type="ChEBI" id="CHEBI:29035"/>
    </cofactor>
    <text evidence="15">Binds 2 magnesium or manganese ions per subunit.</text>
</comment>
<dbReference type="InterPro" id="IPR005905">
    <property type="entry name" value="D_ala_D_ala"/>
</dbReference>
<keyword evidence="6 13" id="KW-0436">Ligase</keyword>
<keyword evidence="15" id="KW-0464">Manganese</keyword>
<dbReference type="EC" id="6.3.2.4" evidence="4 13"/>
<proteinExistence type="inferred from homology"/>
<dbReference type="NCBIfam" id="TIGR01205">
    <property type="entry name" value="D_ala_D_alaTIGR"/>
    <property type="match status" value="1"/>
</dbReference>
<feature type="binding site" evidence="15">
    <location>
        <position position="287"/>
    </location>
    <ligand>
        <name>Mg(2+)</name>
        <dbReference type="ChEBI" id="CHEBI:18420"/>
        <label>2</label>
    </ligand>
</feature>
<dbReference type="Proteomes" id="UP000263619">
    <property type="component" value="Chromosome"/>
</dbReference>
<keyword evidence="7 16" id="KW-0547">Nucleotide-binding</keyword>
<dbReference type="GO" id="GO:0008360">
    <property type="term" value="P:regulation of cell shape"/>
    <property type="evidence" value="ECO:0007669"/>
    <property type="project" value="UniProtKB-KW"/>
</dbReference>
<dbReference type="InterPro" id="IPR011127">
    <property type="entry name" value="Dala_Dala_lig_N"/>
</dbReference>
<evidence type="ECO:0000256" key="9">
    <source>
        <dbReference type="ARBA" id="ARBA00022960"/>
    </source>
</evidence>